<keyword evidence="2" id="KW-0378">Hydrolase</keyword>
<evidence type="ECO:0000256" key="1">
    <source>
        <dbReference type="SAM" id="SignalP"/>
    </source>
</evidence>
<keyword evidence="1" id="KW-0732">Signal</keyword>
<dbReference type="GO" id="GO:0016787">
    <property type="term" value="F:hydrolase activity"/>
    <property type="evidence" value="ECO:0007669"/>
    <property type="project" value="UniProtKB-KW"/>
</dbReference>
<organism evidence="2 3">
    <name type="scientific">Rheinheimera aquimaris</name>
    <dbReference type="NCBI Taxonomy" id="412437"/>
    <lineage>
        <taxon>Bacteria</taxon>
        <taxon>Pseudomonadati</taxon>
        <taxon>Pseudomonadota</taxon>
        <taxon>Gammaproteobacteria</taxon>
        <taxon>Chromatiales</taxon>
        <taxon>Chromatiaceae</taxon>
        <taxon>Rheinheimera</taxon>
    </lineage>
</organism>
<name>A0ABN1E8V2_9GAMM</name>
<dbReference type="RefSeq" id="WP_226767899.1">
    <property type="nucleotide sequence ID" value="NZ_BAAAEO010000005.1"/>
</dbReference>
<evidence type="ECO:0000313" key="3">
    <source>
        <dbReference type="Proteomes" id="UP001501169"/>
    </source>
</evidence>
<protein>
    <submittedName>
        <fullName evidence="2">Alpha/beta hydrolase-fold protein</fullName>
    </submittedName>
</protein>
<dbReference type="InterPro" id="IPR000801">
    <property type="entry name" value="Esterase-like"/>
</dbReference>
<sequence length="312" mass="34913">MKLLALLLLLLFSSQLFASLPKVKSGRIERLQGFSSVFIPPRNIDIWLPDGYSAAQRYAVVYMHDGQMLFDGNSSWNQQEWQVDEVASALMAEGKTRPFIVVGIFNAGAHRHSEYFPQKPFQSLSAQQQQALYQLTQGEQQPLFTDAVYSDNYLKFLVQELKPYIDSHFNVLSDAANTFVMGSSMGGLISMYAISEYPGVFGGAACLSTHWPGVFQNDNNPVPAAFFAYMRQALPVAGKHKLYFDFGTATLDAWYPPLQAQADAIIESKGYTAADWQTLRFDGAEHSEHAWAERLHLPLTFLLGTTTTERSN</sequence>
<gene>
    <name evidence="2" type="ORF">GCM10009098_32070</name>
</gene>
<dbReference type="Pfam" id="PF00756">
    <property type="entry name" value="Esterase"/>
    <property type="match status" value="1"/>
</dbReference>
<evidence type="ECO:0000313" key="2">
    <source>
        <dbReference type="EMBL" id="GAA0561565.1"/>
    </source>
</evidence>
<accession>A0ABN1E8V2</accession>
<dbReference type="Gene3D" id="3.40.50.1820">
    <property type="entry name" value="alpha/beta hydrolase"/>
    <property type="match status" value="1"/>
</dbReference>
<dbReference type="EMBL" id="BAAAEO010000005">
    <property type="protein sequence ID" value="GAA0561565.1"/>
    <property type="molecule type" value="Genomic_DNA"/>
</dbReference>
<dbReference type="PANTHER" id="PTHR48098">
    <property type="entry name" value="ENTEROCHELIN ESTERASE-RELATED"/>
    <property type="match status" value="1"/>
</dbReference>
<proteinExistence type="predicted"/>
<dbReference type="Proteomes" id="UP001501169">
    <property type="component" value="Unassembled WGS sequence"/>
</dbReference>
<keyword evidence="3" id="KW-1185">Reference proteome</keyword>
<comment type="caution">
    <text evidence="2">The sequence shown here is derived from an EMBL/GenBank/DDBJ whole genome shotgun (WGS) entry which is preliminary data.</text>
</comment>
<dbReference type="SUPFAM" id="SSF53474">
    <property type="entry name" value="alpha/beta-Hydrolases"/>
    <property type="match status" value="1"/>
</dbReference>
<feature type="signal peptide" evidence="1">
    <location>
        <begin position="1"/>
        <end position="18"/>
    </location>
</feature>
<dbReference type="InterPro" id="IPR050583">
    <property type="entry name" value="Mycobacterial_A85_antigen"/>
</dbReference>
<reference evidence="2 3" key="1">
    <citation type="journal article" date="2019" name="Int. J. Syst. Evol. Microbiol.">
        <title>The Global Catalogue of Microorganisms (GCM) 10K type strain sequencing project: providing services to taxonomists for standard genome sequencing and annotation.</title>
        <authorList>
            <consortium name="The Broad Institute Genomics Platform"/>
            <consortium name="The Broad Institute Genome Sequencing Center for Infectious Disease"/>
            <person name="Wu L."/>
            <person name="Ma J."/>
        </authorList>
    </citation>
    <scope>NUCLEOTIDE SEQUENCE [LARGE SCALE GENOMIC DNA]</scope>
    <source>
        <strain evidence="2 3">JCM 14331</strain>
    </source>
</reference>
<dbReference type="PANTHER" id="PTHR48098:SF6">
    <property type="entry name" value="FERRI-BACILLIBACTIN ESTERASE BESA"/>
    <property type="match status" value="1"/>
</dbReference>
<feature type="chain" id="PRO_5045077239" evidence="1">
    <location>
        <begin position="19"/>
        <end position="312"/>
    </location>
</feature>
<dbReference type="InterPro" id="IPR029058">
    <property type="entry name" value="AB_hydrolase_fold"/>
</dbReference>